<feature type="domain" description="FecR protein" evidence="2">
    <location>
        <begin position="62"/>
        <end position="168"/>
    </location>
</feature>
<name>A0AAU8H266_9BACT</name>
<gene>
    <name evidence="3" type="ORF">V4D31_01765</name>
</gene>
<protein>
    <submittedName>
        <fullName evidence="3">FecR family protein</fullName>
    </submittedName>
</protein>
<dbReference type="InterPro" id="IPR006860">
    <property type="entry name" value="FecR"/>
</dbReference>
<proteinExistence type="predicted"/>
<dbReference type="PANTHER" id="PTHR38731">
    <property type="entry name" value="LIPL45-RELATED LIPOPROTEIN-RELATED"/>
    <property type="match status" value="1"/>
</dbReference>
<dbReference type="PANTHER" id="PTHR38731:SF3">
    <property type="entry name" value="BLL6125 PROTEIN"/>
    <property type="match status" value="1"/>
</dbReference>
<dbReference type="KEGG" id="tob:V4D31_01765"/>
<evidence type="ECO:0000256" key="1">
    <source>
        <dbReference type="SAM" id="MobiDB-lite"/>
    </source>
</evidence>
<dbReference type="EMBL" id="CP144374">
    <property type="protein sequence ID" value="XCH48896.1"/>
    <property type="molecule type" value="Genomic_DNA"/>
</dbReference>
<dbReference type="RefSeq" id="WP_353686537.1">
    <property type="nucleotide sequence ID" value="NZ_CP144374.1"/>
</dbReference>
<dbReference type="AlphaFoldDB" id="A0AAU8H266"/>
<evidence type="ECO:0000259" key="2">
    <source>
        <dbReference type="Pfam" id="PF04773"/>
    </source>
</evidence>
<organism evidence="3">
    <name type="scientific">Thermodesulfovibrio obliviosus</name>
    <dbReference type="NCBI Taxonomy" id="3118332"/>
    <lineage>
        <taxon>Bacteria</taxon>
        <taxon>Pseudomonadati</taxon>
        <taxon>Nitrospirota</taxon>
        <taxon>Thermodesulfovibrionia</taxon>
        <taxon>Thermodesulfovibrionales</taxon>
        <taxon>Thermodesulfovibrionaceae</taxon>
        <taxon>Thermodesulfovibrio</taxon>
    </lineage>
</organism>
<sequence length="1258" mass="136341">MCESKIKKTFFFSLIICLLFISLVHAEEVGKITALQGKVDILRAGKLPAVPAKINEPVYLNDIIRTKTDSRAEIVFRDGTVVKIAPRSRVDISEYFTDGESLRVTINVPRGKVGAAVAEKSIEKIKGSPKANRFEIKTPIAVAGVRGTNYIVAHYPTYSTVTVITGRVYCYNKNFPDRIVDVGAGQSIIIKKNSPPSPPRTLTPKEIEREQRDITHLRERSEEKKDKIGEIPGGAEHPAFLPSAEKVTAETTPSVTETTPSITQTTPSITQTTPPITETTPSITETTPSITETTPIIEPLSVNFTLKSIEPGSISLNYEVSANREVTVQYRIKQGNTYGDWITINTVPKNFVYFPVPVIDGNNYQIDIKATDSYGNTREWTSQEILPHEHSFSGSIVTDTSANSTVTGSVAGATGFNKGVAKLTISTPVSFNSAFIAAGGDSSSGYWILKGTPSSSYFRLLTPDYLFTGSGYSSITLESGGIKSLITYPWIELKPLNLSARLTGYCHHYDGTKIDKLSGVDQSTIFIGKTGQLNLPSSINESVTYNTENYIVGYVPSIIISEPMMLWGSFQNNTASSLKLTGFFGAFAEDYYAIYGLYIGSDSSAGIIKGLQGSNNLYYEGFQIFYSEPIIALKNKTTGYSTMNTWRNSIEGFYQGFFTGGSGIPTISKQDINATSYGTIGSATLSLKKGSQIEPWGVFGIELGGTHSAISPTGFIIEFGGDSWDNRDDDADTPDYWVGCIPDAKISSNKMSGTFNGRFMTPTHYGILEGKLFGDFGSDKWVGVVLGSYEPTVELSHSIHINSSYLGYKIYKNDFSPTNAYINAYFGGDNFWSSGSGSLYSLGKIIDNDNEIDFSTGYLYYTPIEWSSDNNYTNHYTGYLVGRIAKHEDPLSVGSYNYNFSSYVAGIYNDSTNKGIFIGNLSTDGRGNVLVLEKRFFLEGENTVKAVTIAADYTGDMFYFPSFNDIDSNPFGINLSKQNSVVHMLVNESTKAWEFGVGVIGMGGTYDSAPSAPFKITYSEGFGSYGVFGAILKGDVWGNDEQNRQNVIHGKTYGYFADPGAYNGATGIFVGETMGTFDPANKYWQTVTAGVVLDTSKFLAMACPNGTCNKSGTGFTEDQEKLRKLDIPVVEVGRASFSGSGNNLTVNMNDVVFFSTQTGQKPILWSTASVSGTYTADPTLNQPVTLNATSGASGSVIFAPTQWSGGTWAAKVLTDSPINLSGGSYSGQVHMKGAAGGTYSSGSFSGTASGYVIRIQDM</sequence>
<accession>A0AAU8H266</accession>
<evidence type="ECO:0000313" key="3">
    <source>
        <dbReference type="EMBL" id="XCH48896.1"/>
    </source>
</evidence>
<dbReference type="Pfam" id="PF04773">
    <property type="entry name" value="FecR"/>
    <property type="match status" value="1"/>
</dbReference>
<dbReference type="Gene3D" id="2.60.120.1440">
    <property type="match status" value="1"/>
</dbReference>
<feature type="region of interest" description="Disordered" evidence="1">
    <location>
        <begin position="191"/>
        <end position="290"/>
    </location>
</feature>
<reference evidence="3" key="1">
    <citation type="submission" date="2024-01" db="EMBL/GenBank/DDBJ databases">
        <title>The first autotrophic representatives of the genus Thermodesulfovibrio.</title>
        <authorList>
            <person name="Maltseva A.I."/>
            <person name="Elcheninov A.G."/>
            <person name="Kublanov I.V."/>
            <person name="Lebedinsky A.V."/>
            <person name="Frolov E.N."/>
        </authorList>
    </citation>
    <scope>NUCLEOTIDE SEQUENCE</scope>
    <source>
        <strain evidence="3">3462-1</strain>
    </source>
</reference>
<feature type="compositionally biased region" description="Basic and acidic residues" evidence="1">
    <location>
        <begin position="203"/>
        <end position="229"/>
    </location>
</feature>
<feature type="compositionally biased region" description="Low complexity" evidence="1">
    <location>
        <begin position="249"/>
        <end position="290"/>
    </location>
</feature>